<keyword evidence="3" id="KW-1185">Reference proteome</keyword>
<dbReference type="CDD" id="cd00657">
    <property type="entry name" value="Ferritin_like"/>
    <property type="match status" value="1"/>
</dbReference>
<dbReference type="InterPro" id="IPR011197">
    <property type="entry name" value="UCP012318"/>
</dbReference>
<dbReference type="PANTHER" id="PTHR42782">
    <property type="entry name" value="SI:CH73-314G15.3"/>
    <property type="match status" value="1"/>
</dbReference>
<name>A0ABT5YJ58_9PROT</name>
<dbReference type="InterPro" id="IPR012347">
    <property type="entry name" value="Ferritin-like"/>
</dbReference>
<protein>
    <submittedName>
        <fullName evidence="2">Ferritin-like domain-containing protein</fullName>
    </submittedName>
</protein>
<dbReference type="Pfam" id="PF04305">
    <property type="entry name" value="DUF455"/>
    <property type="match status" value="1"/>
</dbReference>
<reference evidence="2 3" key="1">
    <citation type="submission" date="2023-03" db="EMBL/GenBank/DDBJ databases">
        <title>Fodinicurvata sp. CAU 1616 isolated from sea sendiment.</title>
        <authorList>
            <person name="Kim W."/>
        </authorList>
    </citation>
    <scope>NUCLEOTIDE SEQUENCE [LARGE SCALE GENOMIC DNA]</scope>
    <source>
        <strain evidence="2 3">CAU 1616</strain>
    </source>
</reference>
<evidence type="ECO:0000313" key="2">
    <source>
        <dbReference type="EMBL" id="MDF2094878.1"/>
    </source>
</evidence>
<dbReference type="Gene3D" id="1.20.1260.10">
    <property type="match status" value="1"/>
</dbReference>
<organism evidence="2 3">
    <name type="scientific">Aquibaculum arenosum</name>
    <dbReference type="NCBI Taxonomy" id="3032591"/>
    <lineage>
        <taxon>Bacteria</taxon>
        <taxon>Pseudomonadati</taxon>
        <taxon>Pseudomonadota</taxon>
        <taxon>Alphaproteobacteria</taxon>
        <taxon>Rhodospirillales</taxon>
        <taxon>Rhodovibrionaceae</taxon>
        <taxon>Aquibaculum</taxon>
    </lineage>
</organism>
<dbReference type="PIRSF" id="PIRSF012318">
    <property type="entry name" value="UCP012318"/>
    <property type="match status" value="1"/>
</dbReference>
<dbReference type="SUPFAM" id="SSF47240">
    <property type="entry name" value="Ferritin-like"/>
    <property type="match status" value="1"/>
</dbReference>
<comment type="caution">
    <text evidence="2">The sequence shown here is derived from an EMBL/GenBank/DDBJ whole genome shotgun (WGS) entry which is preliminary data.</text>
</comment>
<dbReference type="InterPro" id="IPR009078">
    <property type="entry name" value="Ferritin-like_SF"/>
</dbReference>
<sequence length="265" mass="29465">MQFSLAGAALAVLDVPDPERKARRSRAAASDWRGLRITAIGEGQPPDRPARPESPELLPPNRVKKRKIGPGTAGRFALLHALAHIELNAIDLAWDIIARFTHEELPRDFYDDWVRVADEEAKHFSLLSDRLAALGGRYGDLPAHDGLWQAAEATADDLLARLAVVPMVLEARGLDVTPAMIKKLQDAGDEESASVLQVIYDEEIGHVAIGRRWFQWLCAKRQLEPVSTWQRLVRERFRGPLKPPFNEPGRSKAGLSADYYSDLVG</sequence>
<evidence type="ECO:0000313" key="3">
    <source>
        <dbReference type="Proteomes" id="UP001215503"/>
    </source>
</evidence>
<evidence type="ECO:0000256" key="1">
    <source>
        <dbReference type="SAM" id="MobiDB-lite"/>
    </source>
</evidence>
<dbReference type="PANTHER" id="PTHR42782:SF4">
    <property type="entry name" value="DUF455 DOMAIN-CONTAINING PROTEIN"/>
    <property type="match status" value="1"/>
</dbReference>
<accession>A0ABT5YJ58</accession>
<gene>
    <name evidence="2" type="ORF">P2G67_02675</name>
</gene>
<dbReference type="EMBL" id="JARHUD010000001">
    <property type="protein sequence ID" value="MDF2094878.1"/>
    <property type="molecule type" value="Genomic_DNA"/>
</dbReference>
<feature type="region of interest" description="Disordered" evidence="1">
    <location>
        <begin position="38"/>
        <end position="65"/>
    </location>
</feature>
<dbReference type="RefSeq" id="WP_275819755.1">
    <property type="nucleotide sequence ID" value="NZ_JARHUD010000001.1"/>
</dbReference>
<dbReference type="Proteomes" id="UP001215503">
    <property type="component" value="Unassembled WGS sequence"/>
</dbReference>
<dbReference type="InterPro" id="IPR007402">
    <property type="entry name" value="DUF455"/>
</dbReference>
<proteinExistence type="predicted"/>